<dbReference type="OrthoDB" id="2913974at2"/>
<dbReference type="Proteomes" id="UP000184079">
    <property type="component" value="Unassembled WGS sequence"/>
</dbReference>
<protein>
    <submittedName>
        <fullName evidence="1">Uncharacterized protein</fullName>
    </submittedName>
</protein>
<gene>
    <name evidence="1" type="ORF">SAMN05421807_1023</name>
</gene>
<sequence>MTGDKKVIFTVGLGFSGCHEEHEFTLEELGYDPNIDIDLDKFLEDQWREWRNDRLDGTWRLEDEE</sequence>
<evidence type="ECO:0000313" key="1">
    <source>
        <dbReference type="EMBL" id="SHG82386.1"/>
    </source>
</evidence>
<organism evidence="1 2">
    <name type="scientific">Virgibacillus chiguensis</name>
    <dbReference type="NCBI Taxonomy" id="411959"/>
    <lineage>
        <taxon>Bacteria</taxon>
        <taxon>Bacillati</taxon>
        <taxon>Bacillota</taxon>
        <taxon>Bacilli</taxon>
        <taxon>Bacillales</taxon>
        <taxon>Bacillaceae</taxon>
        <taxon>Virgibacillus</taxon>
    </lineage>
</organism>
<dbReference type="PROSITE" id="PS51257">
    <property type="entry name" value="PROKAR_LIPOPROTEIN"/>
    <property type="match status" value="1"/>
</dbReference>
<dbReference type="RefSeq" id="WP_073004872.1">
    <property type="nucleotide sequence ID" value="NZ_FQXD01000002.1"/>
</dbReference>
<dbReference type="EMBL" id="FQXD01000002">
    <property type="protein sequence ID" value="SHG82386.1"/>
    <property type="molecule type" value="Genomic_DNA"/>
</dbReference>
<evidence type="ECO:0000313" key="2">
    <source>
        <dbReference type="Proteomes" id="UP000184079"/>
    </source>
</evidence>
<accession>A0A1M5MYG5</accession>
<name>A0A1M5MYG5_9BACI</name>
<dbReference type="AlphaFoldDB" id="A0A1M5MYG5"/>
<reference evidence="2" key="1">
    <citation type="submission" date="2016-11" db="EMBL/GenBank/DDBJ databases">
        <authorList>
            <person name="Varghese N."/>
            <person name="Submissions S."/>
        </authorList>
    </citation>
    <scope>NUCLEOTIDE SEQUENCE [LARGE SCALE GENOMIC DNA]</scope>
    <source>
        <strain evidence="2">CGMCC 1.6496</strain>
    </source>
</reference>
<proteinExistence type="predicted"/>
<keyword evidence="2" id="KW-1185">Reference proteome</keyword>